<protein>
    <recommendedName>
        <fullName evidence="6">Armadillo-like helical domain-containing protein</fullName>
    </recommendedName>
</protein>
<dbReference type="EMBL" id="KZ819301">
    <property type="protein sequence ID" value="PWN96087.1"/>
    <property type="molecule type" value="Genomic_DNA"/>
</dbReference>
<name>A0A316Z2R7_9BASI</name>
<feature type="compositionally biased region" description="Low complexity" evidence="5">
    <location>
        <begin position="29"/>
        <end position="46"/>
    </location>
</feature>
<keyword evidence="8" id="KW-1185">Reference proteome</keyword>
<gene>
    <name evidence="7" type="ORF">FA09DRAFT_331670</name>
</gene>
<evidence type="ECO:0000313" key="7">
    <source>
        <dbReference type="EMBL" id="PWN96087.1"/>
    </source>
</evidence>
<feature type="region of interest" description="Disordered" evidence="5">
    <location>
        <begin position="696"/>
        <end position="719"/>
    </location>
</feature>
<accession>A0A316Z2R7</accession>
<dbReference type="Pfam" id="PF08427">
    <property type="entry name" value="ARMH3_C"/>
    <property type="match status" value="1"/>
</dbReference>
<dbReference type="RefSeq" id="XP_025596366.1">
    <property type="nucleotide sequence ID" value="XM_025743125.1"/>
</dbReference>
<dbReference type="PANTHER" id="PTHR13608:SF3">
    <property type="entry name" value="ARMADILLO-LIKE HELICAL DOMAIN-CONTAINING PROTEIN 3"/>
    <property type="match status" value="1"/>
</dbReference>
<reference evidence="7 8" key="1">
    <citation type="journal article" date="2018" name="Mol. Biol. Evol.">
        <title>Broad Genomic Sampling Reveals a Smut Pathogenic Ancestry of the Fungal Clade Ustilaginomycotina.</title>
        <authorList>
            <person name="Kijpornyongpan T."/>
            <person name="Mondo S.J."/>
            <person name="Barry K."/>
            <person name="Sandor L."/>
            <person name="Lee J."/>
            <person name="Lipzen A."/>
            <person name="Pangilinan J."/>
            <person name="LaButti K."/>
            <person name="Hainaut M."/>
            <person name="Henrissat B."/>
            <person name="Grigoriev I.V."/>
            <person name="Spatafora J.W."/>
            <person name="Aime M.C."/>
        </authorList>
    </citation>
    <scope>NUCLEOTIDE SEQUENCE [LARGE SCALE GENOMIC DNA]</scope>
    <source>
        <strain evidence="7 8">MCA 4186</strain>
    </source>
</reference>
<feature type="compositionally biased region" description="Polar residues" evidence="5">
    <location>
        <begin position="702"/>
        <end position="717"/>
    </location>
</feature>
<dbReference type="OrthoDB" id="2012278at2759"/>
<dbReference type="AlphaFoldDB" id="A0A316Z2R7"/>
<evidence type="ECO:0000256" key="2">
    <source>
        <dbReference type="ARBA" id="ARBA00022692"/>
    </source>
</evidence>
<dbReference type="GO" id="GO:0005829">
    <property type="term" value="C:cytosol"/>
    <property type="evidence" value="ECO:0007669"/>
    <property type="project" value="TreeGrafter"/>
</dbReference>
<dbReference type="InterPro" id="IPR013636">
    <property type="entry name" value="ARMH3_C"/>
</dbReference>
<dbReference type="SMART" id="SM01158">
    <property type="entry name" value="DUF1741"/>
    <property type="match status" value="1"/>
</dbReference>
<keyword evidence="3" id="KW-1133">Transmembrane helix</keyword>
<feature type="region of interest" description="Disordered" evidence="5">
    <location>
        <begin position="607"/>
        <end position="634"/>
    </location>
</feature>
<evidence type="ECO:0000313" key="8">
    <source>
        <dbReference type="Proteomes" id="UP000245946"/>
    </source>
</evidence>
<organism evidence="7 8">
    <name type="scientific">Tilletiopsis washingtonensis</name>
    <dbReference type="NCBI Taxonomy" id="58919"/>
    <lineage>
        <taxon>Eukaryota</taxon>
        <taxon>Fungi</taxon>
        <taxon>Dikarya</taxon>
        <taxon>Basidiomycota</taxon>
        <taxon>Ustilaginomycotina</taxon>
        <taxon>Exobasidiomycetes</taxon>
        <taxon>Entylomatales</taxon>
        <taxon>Entylomatales incertae sedis</taxon>
        <taxon>Tilletiopsis</taxon>
    </lineage>
</organism>
<feature type="region of interest" description="Disordered" evidence="5">
    <location>
        <begin position="27"/>
        <end position="52"/>
    </location>
</feature>
<evidence type="ECO:0000259" key="6">
    <source>
        <dbReference type="SMART" id="SM01158"/>
    </source>
</evidence>
<proteinExistence type="predicted"/>
<evidence type="ECO:0000256" key="5">
    <source>
        <dbReference type="SAM" id="MobiDB-lite"/>
    </source>
</evidence>
<dbReference type="PANTHER" id="PTHR13608">
    <property type="entry name" value="ARMADILLO-LIKE HELICAL DOMAIN-CONTAINING PROTEIN 3"/>
    <property type="match status" value="1"/>
</dbReference>
<feature type="domain" description="Armadillo-like helical" evidence="6">
    <location>
        <begin position="467"/>
        <end position="760"/>
    </location>
</feature>
<keyword evidence="2" id="KW-0812">Transmembrane</keyword>
<feature type="compositionally biased region" description="Low complexity" evidence="5">
    <location>
        <begin position="618"/>
        <end position="631"/>
    </location>
</feature>
<evidence type="ECO:0000256" key="3">
    <source>
        <dbReference type="ARBA" id="ARBA00022989"/>
    </source>
</evidence>
<evidence type="ECO:0000256" key="4">
    <source>
        <dbReference type="ARBA" id="ARBA00023136"/>
    </source>
</evidence>
<dbReference type="GO" id="GO:0016020">
    <property type="term" value="C:membrane"/>
    <property type="evidence" value="ECO:0007669"/>
    <property type="project" value="UniProtKB-SubCell"/>
</dbReference>
<evidence type="ECO:0000256" key="1">
    <source>
        <dbReference type="ARBA" id="ARBA00004370"/>
    </source>
</evidence>
<dbReference type="GeneID" id="37270669"/>
<keyword evidence="4" id="KW-0472">Membrane</keyword>
<dbReference type="Proteomes" id="UP000245946">
    <property type="component" value="Unassembled WGS sequence"/>
</dbReference>
<sequence>MSGTAARPALRSKLAVSLDALLAGDEPWASSSGSHGGPASAQPSPSKRGGKSAAAPRARFYADLLCLPCDAALVRDALGAVSSATLLAPEGTKGARIRENVGSLWREAGRVWREEDAVRMGNAVEMLFAISSSILSKRLPQYASDIISILAGGMDEADLEFSLLVAAIDEALRAPLSHSASTAPRTAEAGAVTPALQRRVLQLALVWVSHVGPTPLAAYFAARRDLWSTAAALLARSFGNVQVASEAAQLLGLLSALGPSGPASTAHAYARRMRDWRDTQSMGLLRDASASRLGEALTSYVERLDDAPPTLATMLAGAANFKWLAESLPGSTSAKEREKAKGELAGGDFADLPPPSVAILLSLFLFARSNPIFIGRLLDRASLDASTDGNGAKLDPAQTFSVTFLSLSSYLASHGSSTFTSRSYARLTLLLLTTMLSDADGARAMLDERPDEARLVRVCRQKPPPLPVSSTKRVRLVSSVIDTATLFLRHNLSRRLDATGHLLSLRLVRAAVQSCSDAKVRLEHEWIETWRAVLALASFVASRHAEIRATDCEELVRAIMATLGLALARSDEYLASPKAAHELTYEIVRAGHTLRRLVQLLLPSAPSGPDSLASSGTRSPLASAPASRSASGMTSPSLLSDASFLPLPPKLYASVPGWRTTERVIAAVEAKVDEWAESRKTGSYFAFARSATTAAVTPASTGDSTPTSAASGRSTPSVHADSGTILRLIASIDAETLLAGAERQMDASSGGATADGDAWLDATADACLAESLRLAGEDVRAQIFGMTRQ</sequence>
<comment type="subcellular location">
    <subcellularLocation>
        <location evidence="1">Membrane</location>
    </subcellularLocation>
</comment>
<dbReference type="InterPro" id="IPR039868">
    <property type="entry name" value="ARMD3-like"/>
</dbReference>